<feature type="binding site" evidence="6">
    <location>
        <begin position="90"/>
        <end position="93"/>
    </location>
    <ligand>
        <name>FAD</name>
        <dbReference type="ChEBI" id="CHEBI:57692"/>
    </ligand>
</feature>
<dbReference type="InterPro" id="IPR000172">
    <property type="entry name" value="GMC_OxRdtase_N"/>
</dbReference>
<dbReference type="RefSeq" id="XP_040686220.1">
    <property type="nucleotide sequence ID" value="XM_040829402.1"/>
</dbReference>
<comment type="cofactor">
    <cofactor evidence="1 6">
        <name>FAD</name>
        <dbReference type="ChEBI" id="CHEBI:57692"/>
    </cofactor>
</comment>
<protein>
    <recommendedName>
        <fullName evidence="8 9">Glucose-methanol-choline oxidoreductase N-terminal domain-containing protein</fullName>
    </recommendedName>
</protein>
<dbReference type="PANTHER" id="PTHR11552">
    <property type="entry name" value="GLUCOSE-METHANOL-CHOLINE GMC OXIDOREDUCTASE"/>
    <property type="match status" value="1"/>
</dbReference>
<dbReference type="OrthoDB" id="269227at2759"/>
<keyword evidence="5" id="KW-0560">Oxidoreductase</keyword>
<dbReference type="VEuPathDB" id="FungiDB:ASPWEDRAFT_140426"/>
<dbReference type="PANTHER" id="PTHR11552:SF201">
    <property type="entry name" value="GLUCOSE-METHANOL-CHOLINE OXIDOREDUCTASE N-TERMINAL DOMAIN-CONTAINING PROTEIN"/>
    <property type="match status" value="1"/>
</dbReference>
<evidence type="ECO:0000256" key="1">
    <source>
        <dbReference type="ARBA" id="ARBA00001974"/>
    </source>
</evidence>
<dbReference type="InterPro" id="IPR007867">
    <property type="entry name" value="GMC_OxRtase_C"/>
</dbReference>
<feature type="domain" description="Glucose-methanol-choline oxidoreductase N-terminal" evidence="8">
    <location>
        <begin position="80"/>
        <end position="103"/>
    </location>
</feature>
<dbReference type="GeneID" id="63745250"/>
<evidence type="ECO:0000256" key="6">
    <source>
        <dbReference type="PIRSR" id="PIRSR000137-2"/>
    </source>
</evidence>
<dbReference type="SUPFAM" id="SSF51905">
    <property type="entry name" value="FAD/NAD(P)-binding domain"/>
    <property type="match status" value="1"/>
</dbReference>
<dbReference type="Gene3D" id="3.50.50.60">
    <property type="entry name" value="FAD/NAD(P)-binding domain"/>
    <property type="match status" value="1"/>
</dbReference>
<dbReference type="GO" id="GO:0050660">
    <property type="term" value="F:flavin adenine dinucleotide binding"/>
    <property type="evidence" value="ECO:0007669"/>
    <property type="project" value="InterPro"/>
</dbReference>
<evidence type="ECO:0000256" key="7">
    <source>
        <dbReference type="RuleBase" id="RU003968"/>
    </source>
</evidence>
<dbReference type="InterPro" id="IPR012132">
    <property type="entry name" value="GMC_OxRdtase"/>
</dbReference>
<keyword evidence="11" id="KW-1185">Reference proteome</keyword>
<dbReference type="Gene3D" id="3.30.560.10">
    <property type="entry name" value="Glucose Oxidase, domain 3"/>
    <property type="match status" value="1"/>
</dbReference>
<name>A0A1L9RCF0_ASPWE</name>
<dbReference type="GO" id="GO:0016614">
    <property type="term" value="F:oxidoreductase activity, acting on CH-OH group of donors"/>
    <property type="evidence" value="ECO:0007669"/>
    <property type="project" value="InterPro"/>
</dbReference>
<evidence type="ECO:0000259" key="8">
    <source>
        <dbReference type="PROSITE" id="PS00623"/>
    </source>
</evidence>
<feature type="binding site" evidence="6">
    <location>
        <position position="234"/>
    </location>
    <ligand>
        <name>FAD</name>
        <dbReference type="ChEBI" id="CHEBI:57692"/>
    </ligand>
</feature>
<organism evidence="10 11">
    <name type="scientific">Aspergillus wentii DTO 134E9</name>
    <dbReference type="NCBI Taxonomy" id="1073089"/>
    <lineage>
        <taxon>Eukaryota</taxon>
        <taxon>Fungi</taxon>
        <taxon>Dikarya</taxon>
        <taxon>Ascomycota</taxon>
        <taxon>Pezizomycotina</taxon>
        <taxon>Eurotiomycetes</taxon>
        <taxon>Eurotiomycetidae</taxon>
        <taxon>Eurotiales</taxon>
        <taxon>Aspergillaceae</taxon>
        <taxon>Aspergillus</taxon>
        <taxon>Aspergillus subgen. Cremei</taxon>
    </lineage>
</organism>
<keyword evidence="4 6" id="KW-0274">FAD</keyword>
<evidence type="ECO:0000256" key="3">
    <source>
        <dbReference type="ARBA" id="ARBA00022630"/>
    </source>
</evidence>
<reference evidence="11" key="1">
    <citation type="journal article" date="2017" name="Genome Biol.">
        <title>Comparative genomics reveals high biological diversity and specific adaptations in the industrially and medically important fungal genus Aspergillus.</title>
        <authorList>
            <person name="de Vries R.P."/>
            <person name="Riley R."/>
            <person name="Wiebenga A."/>
            <person name="Aguilar-Osorio G."/>
            <person name="Amillis S."/>
            <person name="Uchima C.A."/>
            <person name="Anderluh G."/>
            <person name="Asadollahi M."/>
            <person name="Askin M."/>
            <person name="Barry K."/>
            <person name="Battaglia E."/>
            <person name="Bayram O."/>
            <person name="Benocci T."/>
            <person name="Braus-Stromeyer S.A."/>
            <person name="Caldana C."/>
            <person name="Canovas D."/>
            <person name="Cerqueira G.C."/>
            <person name="Chen F."/>
            <person name="Chen W."/>
            <person name="Choi C."/>
            <person name="Clum A."/>
            <person name="Dos Santos R.A."/>
            <person name="Damasio A.R."/>
            <person name="Diallinas G."/>
            <person name="Emri T."/>
            <person name="Fekete E."/>
            <person name="Flipphi M."/>
            <person name="Freyberg S."/>
            <person name="Gallo A."/>
            <person name="Gournas C."/>
            <person name="Habgood R."/>
            <person name="Hainaut M."/>
            <person name="Harispe M.L."/>
            <person name="Henrissat B."/>
            <person name="Hilden K.S."/>
            <person name="Hope R."/>
            <person name="Hossain A."/>
            <person name="Karabika E."/>
            <person name="Karaffa L."/>
            <person name="Karanyi Z."/>
            <person name="Krasevec N."/>
            <person name="Kuo A."/>
            <person name="Kusch H."/>
            <person name="LaButti K."/>
            <person name="Lagendijk E.L."/>
            <person name="Lapidus A."/>
            <person name="Levasseur A."/>
            <person name="Lindquist E."/>
            <person name="Lipzen A."/>
            <person name="Logrieco A.F."/>
            <person name="MacCabe A."/>
            <person name="Maekelae M.R."/>
            <person name="Malavazi I."/>
            <person name="Melin P."/>
            <person name="Meyer V."/>
            <person name="Mielnichuk N."/>
            <person name="Miskei M."/>
            <person name="Molnar A.P."/>
            <person name="Mule G."/>
            <person name="Ngan C.Y."/>
            <person name="Orejas M."/>
            <person name="Orosz E."/>
            <person name="Ouedraogo J.P."/>
            <person name="Overkamp K.M."/>
            <person name="Park H.-S."/>
            <person name="Perrone G."/>
            <person name="Piumi F."/>
            <person name="Punt P.J."/>
            <person name="Ram A.F."/>
            <person name="Ramon A."/>
            <person name="Rauscher S."/>
            <person name="Record E."/>
            <person name="Riano-Pachon D.M."/>
            <person name="Robert V."/>
            <person name="Roehrig J."/>
            <person name="Ruller R."/>
            <person name="Salamov A."/>
            <person name="Salih N.S."/>
            <person name="Samson R.A."/>
            <person name="Sandor E."/>
            <person name="Sanguinetti M."/>
            <person name="Schuetze T."/>
            <person name="Sepcic K."/>
            <person name="Shelest E."/>
            <person name="Sherlock G."/>
            <person name="Sophianopoulou V."/>
            <person name="Squina F.M."/>
            <person name="Sun H."/>
            <person name="Susca A."/>
            <person name="Todd R.B."/>
            <person name="Tsang A."/>
            <person name="Unkles S.E."/>
            <person name="van de Wiele N."/>
            <person name="van Rossen-Uffink D."/>
            <person name="Oliveira J.V."/>
            <person name="Vesth T.C."/>
            <person name="Visser J."/>
            <person name="Yu J.-H."/>
            <person name="Zhou M."/>
            <person name="Andersen M.R."/>
            <person name="Archer D.B."/>
            <person name="Baker S.E."/>
            <person name="Benoit I."/>
            <person name="Brakhage A.A."/>
            <person name="Braus G.H."/>
            <person name="Fischer R."/>
            <person name="Frisvad J.C."/>
            <person name="Goldman G.H."/>
            <person name="Houbraken J."/>
            <person name="Oakley B."/>
            <person name="Pocsi I."/>
            <person name="Scazzocchio C."/>
            <person name="Seiboth B."/>
            <person name="vanKuyk P.A."/>
            <person name="Wortman J."/>
            <person name="Dyer P.S."/>
            <person name="Grigoriev I.V."/>
        </authorList>
    </citation>
    <scope>NUCLEOTIDE SEQUENCE [LARGE SCALE GENOMIC DNA]</scope>
    <source>
        <strain evidence="11">DTO 134E9</strain>
    </source>
</reference>
<evidence type="ECO:0000256" key="4">
    <source>
        <dbReference type="ARBA" id="ARBA00022827"/>
    </source>
</evidence>
<dbReference type="SUPFAM" id="SSF54373">
    <property type="entry name" value="FAD-linked reductases, C-terminal domain"/>
    <property type="match status" value="1"/>
</dbReference>
<sequence length="542" mass="59433">MSADYVIVGGGTAGLVVANRLSEDENTSVIVLEAGDDRTEDNQVQNPICWPSLIGSVLDWEFKTVPQTGLNNREQEHPAGKVLGGSSTINGLVYIPPSPAGIDAWARLGNDKWNWNALLPYLQRSYRLRAPDEIKKEFNLDAHNTGRGPISVSYPSLADERNHPLINAWNDTFKEQGYEFTGNFLPEKTVGTRPYTATTHDRWGLGDCRSASDTEYGRNAFIRPNLDVRTGVTVRRVLFSSASGEAIATGVEVYTRQGLVTIKAKEEVILAAGAFNTPKILELSGIGDGRLLSKLGIPTIIDNPGVGENLQNHLMSFLPVPVKRFTELDNAPPGIKALGFVNLDQREQADLLSRFSPQSKHDEVIRSIIQNPDEASATALLSLCETSEHAAIVVLFPSFPISRGSTHVSSQDAYVKPTIDPRFLSKRIDLEIMARLVQNLHQVPASPAFEEFFEYTNPGLDLDAIKESIHERAISTHHVCGTAAMLPKEDGGVVDQNLRVYGTGNLRIADASIFPLIPSANPMSTVYAVAERAADLIRYRHF</sequence>
<proteinExistence type="inferred from homology"/>
<dbReference type="AlphaFoldDB" id="A0A1L9RCF0"/>
<evidence type="ECO:0000259" key="9">
    <source>
        <dbReference type="PROSITE" id="PS00624"/>
    </source>
</evidence>
<evidence type="ECO:0000313" key="10">
    <source>
        <dbReference type="EMBL" id="OJJ32543.1"/>
    </source>
</evidence>
<gene>
    <name evidence="10" type="ORF">ASPWEDRAFT_140426</name>
</gene>
<keyword evidence="3 7" id="KW-0285">Flavoprotein</keyword>
<comment type="similarity">
    <text evidence="2 7">Belongs to the GMC oxidoreductase family.</text>
</comment>
<evidence type="ECO:0000313" key="11">
    <source>
        <dbReference type="Proteomes" id="UP000184383"/>
    </source>
</evidence>
<dbReference type="Proteomes" id="UP000184383">
    <property type="component" value="Unassembled WGS sequence"/>
</dbReference>
<dbReference type="InterPro" id="IPR036188">
    <property type="entry name" value="FAD/NAD-bd_sf"/>
</dbReference>
<dbReference type="PROSITE" id="PS00624">
    <property type="entry name" value="GMC_OXRED_2"/>
    <property type="match status" value="1"/>
</dbReference>
<evidence type="ECO:0000256" key="5">
    <source>
        <dbReference type="ARBA" id="ARBA00023002"/>
    </source>
</evidence>
<dbReference type="Pfam" id="PF00732">
    <property type="entry name" value="GMC_oxred_N"/>
    <property type="match status" value="1"/>
</dbReference>
<dbReference type="STRING" id="1073089.A0A1L9RCF0"/>
<feature type="binding site" evidence="6">
    <location>
        <position position="82"/>
    </location>
    <ligand>
        <name>FAD</name>
        <dbReference type="ChEBI" id="CHEBI:57692"/>
    </ligand>
</feature>
<feature type="domain" description="Glucose-methanol-choline oxidoreductase N-terminal" evidence="9">
    <location>
        <begin position="273"/>
        <end position="287"/>
    </location>
</feature>
<dbReference type="PIRSF" id="PIRSF000137">
    <property type="entry name" value="Alcohol_oxidase"/>
    <property type="match status" value="1"/>
</dbReference>
<dbReference type="Pfam" id="PF05199">
    <property type="entry name" value="GMC_oxred_C"/>
    <property type="match status" value="1"/>
</dbReference>
<dbReference type="EMBL" id="KV878215">
    <property type="protein sequence ID" value="OJJ32543.1"/>
    <property type="molecule type" value="Genomic_DNA"/>
</dbReference>
<dbReference type="PROSITE" id="PS00623">
    <property type="entry name" value="GMC_OXRED_1"/>
    <property type="match status" value="1"/>
</dbReference>
<evidence type="ECO:0000256" key="2">
    <source>
        <dbReference type="ARBA" id="ARBA00010790"/>
    </source>
</evidence>
<accession>A0A1L9RCF0</accession>